<comment type="catalytic activity">
    <reaction evidence="6 8">
        <text>dCMP + ATP = dCDP + ADP</text>
        <dbReference type="Rhea" id="RHEA:25094"/>
        <dbReference type="ChEBI" id="CHEBI:30616"/>
        <dbReference type="ChEBI" id="CHEBI:57566"/>
        <dbReference type="ChEBI" id="CHEBI:58593"/>
        <dbReference type="ChEBI" id="CHEBI:456216"/>
        <dbReference type="EC" id="2.7.4.25"/>
    </reaction>
</comment>
<name>A0A1M7Q2V8_9BACT</name>
<evidence type="ECO:0000256" key="6">
    <source>
        <dbReference type="ARBA" id="ARBA00047615"/>
    </source>
</evidence>
<dbReference type="NCBIfam" id="TIGR00017">
    <property type="entry name" value="cmk"/>
    <property type="match status" value="1"/>
</dbReference>
<dbReference type="EC" id="2.7.4.25" evidence="8"/>
<evidence type="ECO:0000256" key="1">
    <source>
        <dbReference type="ARBA" id="ARBA00009427"/>
    </source>
</evidence>
<organism evidence="10 11">
    <name type="scientific">Cyclobacterium lianum</name>
    <dbReference type="NCBI Taxonomy" id="388280"/>
    <lineage>
        <taxon>Bacteria</taxon>
        <taxon>Pseudomonadati</taxon>
        <taxon>Bacteroidota</taxon>
        <taxon>Cytophagia</taxon>
        <taxon>Cytophagales</taxon>
        <taxon>Cyclobacteriaceae</taxon>
        <taxon>Cyclobacterium</taxon>
    </lineage>
</organism>
<dbReference type="InterPro" id="IPR027417">
    <property type="entry name" value="P-loop_NTPase"/>
</dbReference>
<dbReference type="GO" id="GO:0005524">
    <property type="term" value="F:ATP binding"/>
    <property type="evidence" value="ECO:0007669"/>
    <property type="project" value="UniProtKB-UniRule"/>
</dbReference>
<dbReference type="HAMAP" id="MF_00238">
    <property type="entry name" value="Cytidyl_kinase_type1"/>
    <property type="match status" value="1"/>
</dbReference>
<dbReference type="GO" id="GO:0006220">
    <property type="term" value="P:pyrimidine nucleotide metabolic process"/>
    <property type="evidence" value="ECO:0007669"/>
    <property type="project" value="UniProtKB-UniRule"/>
</dbReference>
<dbReference type="Pfam" id="PF02224">
    <property type="entry name" value="Cytidylate_kin"/>
    <property type="match status" value="1"/>
</dbReference>
<evidence type="ECO:0000259" key="9">
    <source>
        <dbReference type="Pfam" id="PF02224"/>
    </source>
</evidence>
<evidence type="ECO:0000256" key="2">
    <source>
        <dbReference type="ARBA" id="ARBA00022679"/>
    </source>
</evidence>
<comment type="subcellular location">
    <subcellularLocation>
        <location evidence="8">Cytoplasm</location>
    </subcellularLocation>
</comment>
<dbReference type="GO" id="GO:0036430">
    <property type="term" value="F:CMP kinase activity"/>
    <property type="evidence" value="ECO:0007669"/>
    <property type="project" value="RHEA"/>
</dbReference>
<evidence type="ECO:0000256" key="5">
    <source>
        <dbReference type="ARBA" id="ARBA00022840"/>
    </source>
</evidence>
<feature type="binding site" evidence="8">
    <location>
        <begin position="24"/>
        <end position="32"/>
    </location>
    <ligand>
        <name>ATP</name>
        <dbReference type="ChEBI" id="CHEBI:30616"/>
    </ligand>
</feature>
<dbReference type="AlphaFoldDB" id="A0A1M7Q2V8"/>
<feature type="domain" description="Cytidylate kinase" evidence="9">
    <location>
        <begin position="20"/>
        <end position="235"/>
    </location>
</feature>
<evidence type="ECO:0000256" key="3">
    <source>
        <dbReference type="ARBA" id="ARBA00022741"/>
    </source>
</evidence>
<accession>A0A1M7Q2V8</accession>
<dbReference type="InterPro" id="IPR011994">
    <property type="entry name" value="Cytidylate_kinase_dom"/>
</dbReference>
<evidence type="ECO:0000256" key="7">
    <source>
        <dbReference type="ARBA" id="ARBA00048478"/>
    </source>
</evidence>
<reference evidence="10 11" key="1">
    <citation type="submission" date="2016-11" db="EMBL/GenBank/DDBJ databases">
        <authorList>
            <person name="Jaros S."/>
            <person name="Januszkiewicz K."/>
            <person name="Wedrychowicz H."/>
        </authorList>
    </citation>
    <scope>NUCLEOTIDE SEQUENCE [LARGE SCALE GENOMIC DNA]</scope>
    <source>
        <strain evidence="10 11">CGMCC 1.6102</strain>
    </source>
</reference>
<dbReference type="Gene3D" id="3.40.50.300">
    <property type="entry name" value="P-loop containing nucleotide triphosphate hydrolases"/>
    <property type="match status" value="1"/>
</dbReference>
<evidence type="ECO:0000313" key="10">
    <source>
        <dbReference type="EMBL" id="SHN24575.1"/>
    </source>
</evidence>
<comment type="similarity">
    <text evidence="1 8">Belongs to the cytidylate kinase family. Type 1 subfamily.</text>
</comment>
<dbReference type="STRING" id="388280.SAMN04488057_11380"/>
<dbReference type="SUPFAM" id="SSF52540">
    <property type="entry name" value="P-loop containing nucleoside triphosphate hydrolases"/>
    <property type="match status" value="1"/>
</dbReference>
<evidence type="ECO:0000313" key="11">
    <source>
        <dbReference type="Proteomes" id="UP000184513"/>
    </source>
</evidence>
<keyword evidence="4 8" id="KW-0418">Kinase</keyword>
<keyword evidence="2 8" id="KW-0808">Transferase</keyword>
<evidence type="ECO:0000256" key="8">
    <source>
        <dbReference type="HAMAP-Rule" id="MF_00238"/>
    </source>
</evidence>
<keyword evidence="11" id="KW-1185">Reference proteome</keyword>
<sequence length="239" mass="26991">MRLKRKGGINSFFLMKKIIIAIDGYSGCGKSTTAKAVARALGYTYLDSGAMYRAVTLYFLQHFINPDVPKDVKRGLQSLDISFHNDNSNGIQQVYLNGINVEEEIRGMQVSSKVSEISKLGEVRKAMVEKQRKLGKKKGIVMDGRDIGTVVFPEAELKVFMTADTTIRAERRQKELLEKGEMLSLNEVKENLERRDAIDTKREVSPLLKASDAIEMDTSYLDFEEQVSTIIELAKERMN</sequence>
<proteinExistence type="inferred from homology"/>
<dbReference type="InterPro" id="IPR003136">
    <property type="entry name" value="Cytidylate_kin"/>
</dbReference>
<evidence type="ECO:0000256" key="4">
    <source>
        <dbReference type="ARBA" id="ARBA00022777"/>
    </source>
</evidence>
<keyword evidence="8" id="KW-0963">Cytoplasm</keyword>
<dbReference type="Proteomes" id="UP000184513">
    <property type="component" value="Unassembled WGS sequence"/>
</dbReference>
<comment type="catalytic activity">
    <reaction evidence="7 8">
        <text>CMP + ATP = CDP + ADP</text>
        <dbReference type="Rhea" id="RHEA:11600"/>
        <dbReference type="ChEBI" id="CHEBI:30616"/>
        <dbReference type="ChEBI" id="CHEBI:58069"/>
        <dbReference type="ChEBI" id="CHEBI:60377"/>
        <dbReference type="ChEBI" id="CHEBI:456216"/>
        <dbReference type="EC" id="2.7.4.25"/>
    </reaction>
</comment>
<keyword evidence="5 8" id="KW-0067">ATP-binding</keyword>
<dbReference type="GO" id="GO:0005737">
    <property type="term" value="C:cytoplasm"/>
    <property type="evidence" value="ECO:0007669"/>
    <property type="project" value="UniProtKB-SubCell"/>
</dbReference>
<gene>
    <name evidence="8" type="primary">cmk</name>
    <name evidence="10" type="ORF">SAMN04488057_11380</name>
</gene>
<dbReference type="EMBL" id="FRCY01000013">
    <property type="protein sequence ID" value="SHN24575.1"/>
    <property type="molecule type" value="Genomic_DNA"/>
</dbReference>
<dbReference type="GO" id="GO:0036431">
    <property type="term" value="F:dCMP kinase activity"/>
    <property type="evidence" value="ECO:0007669"/>
    <property type="project" value="InterPro"/>
</dbReference>
<protein>
    <recommendedName>
        <fullName evidence="8">Cytidylate kinase</fullName>
        <shortName evidence="8">CK</shortName>
        <ecNumber evidence="8">2.7.4.25</ecNumber>
    </recommendedName>
    <alternativeName>
        <fullName evidence="8">Cytidine monophosphate kinase</fullName>
        <shortName evidence="8">CMP kinase</shortName>
    </alternativeName>
</protein>
<keyword evidence="3 8" id="KW-0547">Nucleotide-binding</keyword>
<dbReference type="CDD" id="cd02020">
    <property type="entry name" value="CMPK"/>
    <property type="match status" value="1"/>
</dbReference>